<reference evidence="1 2" key="1">
    <citation type="journal article" date="2001" name="Acta Biochim. Biophys. Sin.">
        <title>Genome Structure and the p10 Gene of the Helicoverpa armigera Nucleopolyhedrovirus.</title>
        <authorList>
            <person name="Zhang C.X."/>
            <person name="Wu J.C."/>
        </authorList>
    </citation>
    <scope>NUCLEOTIDE SEQUENCE [LARGE SCALE GENOMIC DNA]</scope>
    <source>
        <strain evidence="1">C1</strain>
    </source>
</reference>
<evidence type="ECO:0000313" key="2">
    <source>
        <dbReference type="Proteomes" id="UP000202587"/>
    </source>
</evidence>
<protein>
    <submittedName>
        <fullName evidence="1">Uncharacterized protein</fullName>
    </submittedName>
</protein>
<sequence length="54" mass="6410">MQLLFYFLKFSGVLGDPFQTLIMSLFYGQLAFSLRYIVKLLSYIQIFLVRCIHL</sequence>
<dbReference type="KEGG" id="vg:921984"/>
<accession>Q91BY3</accession>
<name>Q91BY3_9ABAC</name>
<reference evidence="1 2" key="2">
    <citation type="journal article" date="2005" name="Virology">
        <title>Comparison of the complete genome sequence between C1 and G4 isolates of the Helicoverpa armigera single nucleocapsid nucleopolyhedrovirus.</title>
        <authorList>
            <person name="Zhang C.X."/>
            <person name="Ma X.C."/>
            <person name="Guo Z.J."/>
        </authorList>
    </citation>
    <scope>NUCLEOTIDE SEQUENCE [LARGE SCALE GENOMIC DNA]</scope>
    <source>
        <strain evidence="1">C1</strain>
    </source>
</reference>
<dbReference type="EMBL" id="AF303045">
    <property type="protein sequence ID" value="AAK96276.1"/>
    <property type="molecule type" value="Genomic_DNA"/>
</dbReference>
<proteinExistence type="predicted"/>
<organism evidence="1 2">
    <name type="scientific">Helicoverpa armigera nucleopolyhedrovirus</name>
    <dbReference type="NCBI Taxonomy" id="51313"/>
    <lineage>
        <taxon>Viruses</taxon>
        <taxon>Viruses incertae sedis</taxon>
        <taxon>Naldaviricetes</taxon>
        <taxon>Lefavirales</taxon>
        <taxon>Baculoviridae</taxon>
        <taxon>Alphabaculovirus</taxon>
        <taxon>Alphabaculovirus helarmigerae</taxon>
    </lineage>
</organism>
<dbReference type="GeneID" id="921984"/>
<evidence type="ECO:0000313" key="1">
    <source>
        <dbReference type="EMBL" id="AAK96276.1"/>
    </source>
</evidence>
<dbReference type="Proteomes" id="UP000202587">
    <property type="component" value="Segment"/>
</dbReference>
<dbReference type="RefSeq" id="NP_203579.1">
    <property type="nucleotide sequence ID" value="NC_003094.2"/>
</dbReference>